<accession>A0A4R1NA63</accession>
<dbReference type="InterPro" id="IPR025404">
    <property type="entry name" value="DUF4130"/>
</dbReference>
<evidence type="ECO:0000313" key="3">
    <source>
        <dbReference type="Proteomes" id="UP000294545"/>
    </source>
</evidence>
<dbReference type="AlphaFoldDB" id="A0A4R1NA63"/>
<dbReference type="OrthoDB" id="5290748at2"/>
<sequence>MDYLYDDSFEGLLTCIYYHYYEEKATGIYSKAKYQVNILQEYKIIATNLEKAQKVSYGIKAKISYEGHRQITNVFLSEEPNKENIILTYLIYAFKEGPKGEQNYTHPAVYPLYKISKKVSFEAHRFKGLIRFIEVGELLYAQIEPDNNILPLIAPHFKNRYKNENFLIHDKKRKKAIAYNKKECVITDFEQESDVPITEKEEKFQALWQKYFETISIENKKNPLLQQQFVPLKYRKNILEFKRGTINREIDKEK</sequence>
<comment type="caution">
    <text evidence="2">The sequence shown here is derived from an EMBL/GenBank/DDBJ whole genome shotgun (WGS) entry which is preliminary data.</text>
</comment>
<dbReference type="EMBL" id="SMGQ01000001">
    <property type="protein sequence ID" value="TCL00055.1"/>
    <property type="molecule type" value="Genomic_DNA"/>
</dbReference>
<keyword evidence="3" id="KW-1185">Reference proteome</keyword>
<feature type="domain" description="DUF4130" evidence="1">
    <location>
        <begin position="81"/>
        <end position="240"/>
    </location>
</feature>
<dbReference type="NCBIfam" id="TIGR03915">
    <property type="entry name" value="SAM_7_link_chp"/>
    <property type="match status" value="1"/>
</dbReference>
<dbReference type="Proteomes" id="UP000294545">
    <property type="component" value="Unassembled WGS sequence"/>
</dbReference>
<proteinExistence type="predicted"/>
<dbReference type="InterPro" id="IPR023875">
    <property type="entry name" value="DNA_repair_put"/>
</dbReference>
<organism evidence="2 3">
    <name type="scientific">Natranaerovirga hydrolytica</name>
    <dbReference type="NCBI Taxonomy" id="680378"/>
    <lineage>
        <taxon>Bacteria</taxon>
        <taxon>Bacillati</taxon>
        <taxon>Bacillota</taxon>
        <taxon>Clostridia</taxon>
        <taxon>Lachnospirales</taxon>
        <taxon>Natranaerovirgaceae</taxon>
        <taxon>Natranaerovirga</taxon>
    </lineage>
</organism>
<gene>
    <name evidence="2" type="ORF">EDC19_0035</name>
</gene>
<name>A0A4R1NA63_9FIRM</name>
<reference evidence="2 3" key="1">
    <citation type="submission" date="2019-03" db="EMBL/GenBank/DDBJ databases">
        <title>Genomic Encyclopedia of Type Strains, Phase IV (KMG-IV): sequencing the most valuable type-strain genomes for metagenomic binning, comparative biology and taxonomic classification.</title>
        <authorList>
            <person name="Goeker M."/>
        </authorList>
    </citation>
    <scope>NUCLEOTIDE SEQUENCE [LARGE SCALE GENOMIC DNA]</scope>
    <source>
        <strain evidence="2 3">DSM 24176</strain>
    </source>
</reference>
<dbReference type="Pfam" id="PF13566">
    <property type="entry name" value="DUF4130"/>
    <property type="match status" value="1"/>
</dbReference>
<evidence type="ECO:0000259" key="1">
    <source>
        <dbReference type="Pfam" id="PF13566"/>
    </source>
</evidence>
<dbReference type="RefSeq" id="WP_132278724.1">
    <property type="nucleotide sequence ID" value="NZ_SMGQ01000001.1"/>
</dbReference>
<protein>
    <submittedName>
        <fullName evidence="2">Putative DNA metabolism protein</fullName>
    </submittedName>
</protein>
<evidence type="ECO:0000313" key="2">
    <source>
        <dbReference type="EMBL" id="TCL00055.1"/>
    </source>
</evidence>